<evidence type="ECO:0000313" key="9">
    <source>
        <dbReference type="Proteomes" id="UP000235682"/>
    </source>
</evidence>
<dbReference type="STRING" id="84521.SAMN04487994_100331"/>
<dbReference type="RefSeq" id="WP_092083988.1">
    <property type="nucleotide sequence ID" value="NZ_FNEL01000003.1"/>
</dbReference>
<feature type="transmembrane region" description="Helical" evidence="6">
    <location>
        <begin position="6"/>
        <end position="27"/>
    </location>
</feature>
<dbReference type="GO" id="GO:0016020">
    <property type="term" value="C:membrane"/>
    <property type="evidence" value="ECO:0007669"/>
    <property type="project" value="UniProtKB-SubCell"/>
</dbReference>
<evidence type="ECO:0000256" key="3">
    <source>
        <dbReference type="ARBA" id="ARBA00022692"/>
    </source>
</evidence>
<keyword evidence="3 6" id="KW-0812">Transmembrane</keyword>
<dbReference type="InterPro" id="IPR051790">
    <property type="entry name" value="Cytochrome_c-biogenesis_DsbD"/>
</dbReference>
<dbReference type="InterPro" id="IPR003834">
    <property type="entry name" value="Cyt_c_assmbl_TM_dom"/>
</dbReference>
<sequence>MQYLLLFFEGILTFISPCILPMLPIYLAYFSGSTDQTKERQHILKEALLFVLGFSIVFVMLGLFVSSVGRLFIIYRQWINGFAGVILILLGIDFLRHSPMMSKLQSTRQWSLPWSNGLTLGVVFALSWSPCVGTFLASALALVVQSHSYFYAARLLIAYCLGLGIPFVISALLVDELSHVFDFLKHHHRKIQLFSGWFLILMGILTMMGYLETWLISLT</sequence>
<dbReference type="OrthoDB" id="9803065at2"/>
<name>A0A1G8J3L7_9LACT</name>
<feature type="transmembrane region" description="Helical" evidence="6">
    <location>
        <begin position="78"/>
        <end position="96"/>
    </location>
</feature>
<evidence type="ECO:0000256" key="6">
    <source>
        <dbReference type="SAM" id="Phobius"/>
    </source>
</evidence>
<accession>A0A1G8J3L7</accession>
<feature type="domain" description="Cytochrome C biogenesis protein transmembrane" evidence="7">
    <location>
        <begin position="3"/>
        <end position="175"/>
    </location>
</feature>
<keyword evidence="4 6" id="KW-1133">Transmembrane helix</keyword>
<dbReference type="Proteomes" id="UP000235682">
    <property type="component" value="Unassembled WGS sequence"/>
</dbReference>
<feature type="transmembrane region" description="Helical" evidence="6">
    <location>
        <begin position="194"/>
        <end position="216"/>
    </location>
</feature>
<feature type="transmembrane region" description="Helical" evidence="6">
    <location>
        <begin position="149"/>
        <end position="174"/>
    </location>
</feature>
<evidence type="ECO:0000256" key="4">
    <source>
        <dbReference type="ARBA" id="ARBA00022989"/>
    </source>
</evidence>
<evidence type="ECO:0000259" key="7">
    <source>
        <dbReference type="Pfam" id="PF02683"/>
    </source>
</evidence>
<gene>
    <name evidence="8" type="ORF">CJ205_00995</name>
</gene>
<evidence type="ECO:0000256" key="2">
    <source>
        <dbReference type="ARBA" id="ARBA00006143"/>
    </source>
</evidence>
<keyword evidence="5 6" id="KW-0472">Membrane</keyword>
<organism evidence="8 9">
    <name type="scientific">Dolosicoccus paucivorans</name>
    <dbReference type="NCBI Taxonomy" id="84521"/>
    <lineage>
        <taxon>Bacteria</taxon>
        <taxon>Bacillati</taxon>
        <taxon>Bacillota</taxon>
        <taxon>Bacilli</taxon>
        <taxon>Lactobacillales</taxon>
        <taxon>Aerococcaceae</taxon>
        <taxon>Dolosicoccus</taxon>
    </lineage>
</organism>
<keyword evidence="9" id="KW-1185">Reference proteome</keyword>
<dbReference type="Pfam" id="PF02683">
    <property type="entry name" value="DsbD_TM"/>
    <property type="match status" value="1"/>
</dbReference>
<evidence type="ECO:0000256" key="1">
    <source>
        <dbReference type="ARBA" id="ARBA00004141"/>
    </source>
</evidence>
<dbReference type="EMBL" id="PNHE01000002">
    <property type="protein sequence ID" value="PMC59072.1"/>
    <property type="molecule type" value="Genomic_DNA"/>
</dbReference>
<comment type="caution">
    <text evidence="8">The sequence shown here is derived from an EMBL/GenBank/DDBJ whole genome shotgun (WGS) entry which is preliminary data.</text>
</comment>
<evidence type="ECO:0000313" key="8">
    <source>
        <dbReference type="EMBL" id="PMC59072.1"/>
    </source>
</evidence>
<feature type="transmembrane region" description="Helical" evidence="6">
    <location>
        <begin position="117"/>
        <end position="143"/>
    </location>
</feature>
<proteinExistence type="inferred from homology"/>
<dbReference type="AlphaFoldDB" id="A0A1G8J3L7"/>
<dbReference type="PANTHER" id="PTHR31272:SF9">
    <property type="entry name" value="BLL1027 PROTEIN"/>
    <property type="match status" value="1"/>
</dbReference>
<evidence type="ECO:0000256" key="5">
    <source>
        <dbReference type="ARBA" id="ARBA00023136"/>
    </source>
</evidence>
<protein>
    <submittedName>
        <fullName evidence="8">Cytochrome C biogenesis protein CcdA</fullName>
    </submittedName>
</protein>
<dbReference type="PANTHER" id="PTHR31272">
    <property type="entry name" value="CYTOCHROME C-TYPE BIOGENESIS PROTEIN HI_1454-RELATED"/>
    <property type="match status" value="1"/>
</dbReference>
<feature type="transmembrane region" description="Helical" evidence="6">
    <location>
        <begin position="48"/>
        <end position="72"/>
    </location>
</feature>
<comment type="similarity">
    <text evidence="2">Belongs to the DsbD family.</text>
</comment>
<dbReference type="GO" id="GO:0017004">
    <property type="term" value="P:cytochrome complex assembly"/>
    <property type="evidence" value="ECO:0007669"/>
    <property type="project" value="InterPro"/>
</dbReference>
<comment type="subcellular location">
    <subcellularLocation>
        <location evidence="1">Membrane</location>
        <topology evidence="1">Multi-pass membrane protein</topology>
    </subcellularLocation>
</comment>
<reference evidence="8 9" key="1">
    <citation type="submission" date="2017-09" db="EMBL/GenBank/DDBJ databases">
        <title>Bacterial strain isolated from the female urinary microbiota.</title>
        <authorList>
            <person name="Thomas-White K."/>
            <person name="Kumar N."/>
            <person name="Forster S."/>
            <person name="Putonti C."/>
            <person name="Lawley T."/>
            <person name="Wolfe A.J."/>
        </authorList>
    </citation>
    <scope>NUCLEOTIDE SEQUENCE [LARGE SCALE GENOMIC DNA]</scope>
    <source>
        <strain evidence="8 9">UMB0852</strain>
    </source>
</reference>